<evidence type="ECO:0000256" key="1">
    <source>
        <dbReference type="SAM" id="Phobius"/>
    </source>
</evidence>
<dbReference type="Proteomes" id="UP000004994">
    <property type="component" value="Chromosome 2"/>
</dbReference>
<dbReference type="Gramene" id="Solyc02g032333.1.1">
    <property type="protein sequence ID" value="Solyc02g032333.1.1"/>
    <property type="gene ID" value="Solyc02g032333.1"/>
</dbReference>
<organism evidence="2">
    <name type="scientific">Solanum lycopersicum</name>
    <name type="common">Tomato</name>
    <name type="synonym">Lycopersicon esculentum</name>
    <dbReference type="NCBI Taxonomy" id="4081"/>
    <lineage>
        <taxon>Eukaryota</taxon>
        <taxon>Viridiplantae</taxon>
        <taxon>Streptophyta</taxon>
        <taxon>Embryophyta</taxon>
        <taxon>Tracheophyta</taxon>
        <taxon>Spermatophyta</taxon>
        <taxon>Magnoliopsida</taxon>
        <taxon>eudicotyledons</taxon>
        <taxon>Gunneridae</taxon>
        <taxon>Pentapetalae</taxon>
        <taxon>asterids</taxon>
        <taxon>lamiids</taxon>
        <taxon>Solanales</taxon>
        <taxon>Solanaceae</taxon>
        <taxon>Solanoideae</taxon>
        <taxon>Solaneae</taxon>
        <taxon>Solanum</taxon>
        <taxon>Solanum subgen. Lycopersicon</taxon>
    </lineage>
</organism>
<keyword evidence="1" id="KW-0812">Transmembrane</keyword>
<keyword evidence="1" id="KW-1133">Transmembrane helix</keyword>
<evidence type="ECO:0000313" key="3">
    <source>
        <dbReference type="Proteomes" id="UP000004994"/>
    </source>
</evidence>
<keyword evidence="1" id="KW-0472">Membrane</keyword>
<keyword evidence="3" id="KW-1185">Reference proteome</keyword>
<accession>A0A3Q7EWW2</accession>
<sequence length="219" mass="25687">MLSFSLMVCVHSSMQNYYVIFNFFFLIDNTIVERSIMIECLSSASFFRQVCRKEFGILNDTSKLKKSNFYKILLSSAFNTHFLKNYLGKNVSNLYKKKYFFLLIFYIYVYKLDTCAARLVMGVVESVKNNRVINSIYFKLLLKSLLHLVSLLLPSLRSHIISLFGLSKKSFDTSTSLKIRNKTWLRDLHNLKSTLLYFLTCKIFSFIFEGTLKDKETTF</sequence>
<feature type="transmembrane region" description="Helical" evidence="1">
    <location>
        <begin position="144"/>
        <end position="167"/>
    </location>
</feature>
<feature type="transmembrane region" description="Helical" evidence="1">
    <location>
        <begin position="188"/>
        <end position="208"/>
    </location>
</feature>
<dbReference type="AlphaFoldDB" id="A0A3Q7EWW2"/>
<dbReference type="EnsemblPlants" id="Solyc02g032333.1.1">
    <property type="protein sequence ID" value="Solyc02g032333.1.1"/>
    <property type="gene ID" value="Solyc02g032333.1"/>
</dbReference>
<reference evidence="2" key="1">
    <citation type="journal article" date="2012" name="Nature">
        <title>The tomato genome sequence provides insights into fleshy fruit evolution.</title>
        <authorList>
            <consortium name="Tomato Genome Consortium"/>
        </authorList>
    </citation>
    <scope>NUCLEOTIDE SEQUENCE [LARGE SCALE GENOMIC DNA]</scope>
    <source>
        <strain evidence="2">cv. Heinz 1706</strain>
    </source>
</reference>
<name>A0A3Q7EWW2_SOLLC</name>
<reference evidence="2" key="2">
    <citation type="submission" date="2019-01" db="UniProtKB">
        <authorList>
            <consortium name="EnsemblPlants"/>
        </authorList>
    </citation>
    <scope>IDENTIFICATION</scope>
    <source>
        <strain evidence="2">cv. Heinz 1706</strain>
    </source>
</reference>
<dbReference type="InParanoid" id="A0A3Q7EWW2"/>
<proteinExistence type="predicted"/>
<evidence type="ECO:0000313" key="2">
    <source>
        <dbReference type="EnsemblPlants" id="Solyc02g032333.1.1"/>
    </source>
</evidence>
<protein>
    <submittedName>
        <fullName evidence="2">Uncharacterized protein</fullName>
    </submittedName>
</protein>
<feature type="transmembrane region" description="Helical" evidence="1">
    <location>
        <begin position="99"/>
        <end position="124"/>
    </location>
</feature>